<organism evidence="1 2">
    <name type="scientific">Mya arenaria</name>
    <name type="common">Soft-shell clam</name>
    <dbReference type="NCBI Taxonomy" id="6604"/>
    <lineage>
        <taxon>Eukaryota</taxon>
        <taxon>Metazoa</taxon>
        <taxon>Spiralia</taxon>
        <taxon>Lophotrochozoa</taxon>
        <taxon>Mollusca</taxon>
        <taxon>Bivalvia</taxon>
        <taxon>Autobranchia</taxon>
        <taxon>Heteroconchia</taxon>
        <taxon>Euheterodonta</taxon>
        <taxon>Imparidentia</taxon>
        <taxon>Neoheterodontei</taxon>
        <taxon>Myida</taxon>
        <taxon>Myoidea</taxon>
        <taxon>Myidae</taxon>
        <taxon>Mya</taxon>
    </lineage>
</organism>
<evidence type="ECO:0000313" key="2">
    <source>
        <dbReference type="Proteomes" id="UP001164746"/>
    </source>
</evidence>
<dbReference type="SUPFAM" id="SSF56349">
    <property type="entry name" value="DNA breaking-rejoining enzymes"/>
    <property type="match status" value="1"/>
</dbReference>
<accession>A0ABY7FXJ7</accession>
<reference evidence="1" key="1">
    <citation type="submission" date="2022-11" db="EMBL/GenBank/DDBJ databases">
        <title>Centuries of genome instability and evolution in soft-shell clam transmissible cancer (bioRxiv).</title>
        <authorList>
            <person name="Hart S.F.M."/>
            <person name="Yonemitsu M.A."/>
            <person name="Giersch R.M."/>
            <person name="Beal B.F."/>
            <person name="Arriagada G."/>
            <person name="Davis B.W."/>
            <person name="Ostrander E.A."/>
            <person name="Goff S.P."/>
            <person name="Metzger M.J."/>
        </authorList>
    </citation>
    <scope>NUCLEOTIDE SEQUENCE</scope>
    <source>
        <strain evidence="1">MELC-2E11</strain>
        <tissue evidence="1">Siphon/mantle</tissue>
    </source>
</reference>
<evidence type="ECO:0000313" key="1">
    <source>
        <dbReference type="EMBL" id="WAR26943.1"/>
    </source>
</evidence>
<protein>
    <recommendedName>
        <fullName evidence="3">Tyr recombinase domain-containing protein</fullName>
    </recommendedName>
</protein>
<sequence>METLTYSYCINAEKLLICVSLFGRCFLLDSKISILCTVMVLSSSPRVFTKILKPAFTHLRARGHISTVYIDESCLQKTLCIVMLLDKYLSRTAGLRMGDKLMISTHKPNKGVSRDTISRWVKTILIKSGLENKAASTSTAKSAGVDLGTIIKTTGWTNAHTFAKFYDKEILSQKTVHDAVLSNLLVDS</sequence>
<dbReference type="InterPro" id="IPR011010">
    <property type="entry name" value="DNA_brk_join_enz"/>
</dbReference>
<name>A0ABY7FXJ7_MYAAR</name>
<dbReference type="PANTHER" id="PTHR35617:SF3">
    <property type="entry name" value="CORE-BINDING (CB) DOMAIN-CONTAINING PROTEIN"/>
    <property type="match status" value="1"/>
</dbReference>
<evidence type="ECO:0008006" key="3">
    <source>
        <dbReference type="Google" id="ProtNLM"/>
    </source>
</evidence>
<gene>
    <name evidence="1" type="ORF">MAR_012647</name>
</gene>
<dbReference type="Proteomes" id="UP001164746">
    <property type="component" value="Chromosome 14"/>
</dbReference>
<dbReference type="EMBL" id="CP111025">
    <property type="protein sequence ID" value="WAR26943.1"/>
    <property type="molecule type" value="Genomic_DNA"/>
</dbReference>
<proteinExistence type="predicted"/>
<keyword evidence="2" id="KW-1185">Reference proteome</keyword>
<dbReference type="PANTHER" id="PTHR35617">
    <property type="entry name" value="PHAGE_INTEGRASE DOMAIN-CONTAINING PROTEIN"/>
    <property type="match status" value="1"/>
</dbReference>